<organism evidence="1 2">
    <name type="scientific">Hoylesella saccharolytica F0055</name>
    <dbReference type="NCBI Taxonomy" id="1127699"/>
    <lineage>
        <taxon>Bacteria</taxon>
        <taxon>Pseudomonadati</taxon>
        <taxon>Bacteroidota</taxon>
        <taxon>Bacteroidia</taxon>
        <taxon>Bacteroidales</taxon>
        <taxon>Prevotellaceae</taxon>
        <taxon>Hoylesella</taxon>
    </lineage>
</organism>
<sequence>MALLKLWMYAVSTRTILGKEFFFSIRLKNYCYTKKIKFSLSKFVLSWLSNALRGIVWGEKTFFWGFSRLQNAKKLFFGAFHACKTLKNFFLGLFTPAKC</sequence>
<reference evidence="1 2" key="1">
    <citation type="submission" date="2012-05" db="EMBL/GenBank/DDBJ databases">
        <authorList>
            <person name="Weinstock G."/>
            <person name="Sodergren E."/>
            <person name="Lobos E.A."/>
            <person name="Fulton L."/>
            <person name="Fulton R."/>
            <person name="Courtney L."/>
            <person name="Fronick C."/>
            <person name="O'Laughlin M."/>
            <person name="Godfrey J."/>
            <person name="Wilson R.M."/>
            <person name="Miner T."/>
            <person name="Farmer C."/>
            <person name="Delehaunty K."/>
            <person name="Cordes M."/>
            <person name="Minx P."/>
            <person name="Tomlinson C."/>
            <person name="Chen J."/>
            <person name="Wollam A."/>
            <person name="Pepin K.H."/>
            <person name="Bhonagiri V."/>
            <person name="Zhang X."/>
            <person name="Suruliraj S."/>
            <person name="Warren W."/>
            <person name="Mitreva M."/>
            <person name="Mardis E.R."/>
            <person name="Wilson R.K."/>
        </authorList>
    </citation>
    <scope>NUCLEOTIDE SEQUENCE [LARGE SCALE GENOMIC DNA]</scope>
    <source>
        <strain evidence="1 2">F0055</strain>
    </source>
</reference>
<dbReference type="HOGENOM" id="CLU_2317849_0_0_10"/>
<dbReference type="EMBL" id="AMEP01000142">
    <property type="protein sequence ID" value="EKX97244.1"/>
    <property type="molecule type" value="Genomic_DNA"/>
</dbReference>
<keyword evidence="2" id="KW-1185">Reference proteome</keyword>
<protein>
    <submittedName>
        <fullName evidence="1">Uncharacterized protein</fullName>
    </submittedName>
</protein>
<accession>L1N1V4</accession>
<name>L1N1V4_9BACT</name>
<comment type="caution">
    <text evidence="1">The sequence shown here is derived from an EMBL/GenBank/DDBJ whole genome shotgun (WGS) entry which is preliminary data.</text>
</comment>
<dbReference type="PATRIC" id="fig|1127699.3.peg.1973"/>
<gene>
    <name evidence="1" type="ORF">HMPREF9151_02162</name>
</gene>
<proteinExistence type="predicted"/>
<evidence type="ECO:0000313" key="2">
    <source>
        <dbReference type="Proteomes" id="UP000010433"/>
    </source>
</evidence>
<dbReference type="Proteomes" id="UP000010433">
    <property type="component" value="Unassembled WGS sequence"/>
</dbReference>
<dbReference type="AlphaFoldDB" id="L1N1V4"/>
<evidence type="ECO:0000313" key="1">
    <source>
        <dbReference type="EMBL" id="EKX97244.1"/>
    </source>
</evidence>